<dbReference type="AlphaFoldDB" id="A0A379APQ7"/>
<proteinExistence type="predicted"/>
<protein>
    <recommendedName>
        <fullName evidence="4">Lipoprotein</fullName>
    </recommendedName>
</protein>
<gene>
    <name evidence="2" type="ORF">NCTC11297_00687</name>
</gene>
<evidence type="ECO:0008006" key="4">
    <source>
        <dbReference type="Google" id="ProtNLM"/>
    </source>
</evidence>
<dbReference type="EMBL" id="UGSP01000001">
    <property type="protein sequence ID" value="SUB23676.1"/>
    <property type="molecule type" value="Genomic_DNA"/>
</dbReference>
<name>A0A379APQ7_AVIAV</name>
<feature type="chain" id="PRO_5016937132" description="Lipoprotein" evidence="1">
    <location>
        <begin position="21"/>
        <end position="87"/>
    </location>
</feature>
<dbReference type="RefSeq" id="WP_103853734.1">
    <property type="nucleotide sequence ID" value="NZ_JBLOCS010000003.1"/>
</dbReference>
<reference evidence="2 3" key="1">
    <citation type="submission" date="2018-06" db="EMBL/GenBank/DDBJ databases">
        <authorList>
            <consortium name="Pathogen Informatics"/>
            <person name="Doyle S."/>
        </authorList>
    </citation>
    <scope>NUCLEOTIDE SEQUENCE [LARGE SCALE GENOMIC DNA]</scope>
    <source>
        <strain evidence="3">NCTC 11297</strain>
    </source>
</reference>
<dbReference type="GeneID" id="300132903"/>
<keyword evidence="1" id="KW-0732">Signal</keyword>
<evidence type="ECO:0000313" key="3">
    <source>
        <dbReference type="Proteomes" id="UP000255098"/>
    </source>
</evidence>
<evidence type="ECO:0000313" key="2">
    <source>
        <dbReference type="EMBL" id="SUB23676.1"/>
    </source>
</evidence>
<dbReference type="InterPro" id="IPR020493">
    <property type="entry name" value="Uncharacterised_HI0310"/>
</dbReference>
<dbReference type="Proteomes" id="UP000255098">
    <property type="component" value="Unassembled WGS sequence"/>
</dbReference>
<evidence type="ECO:0000256" key="1">
    <source>
        <dbReference type="SAM" id="SignalP"/>
    </source>
</evidence>
<dbReference type="Pfam" id="PF17274">
    <property type="entry name" value="DUF5339"/>
    <property type="match status" value="1"/>
</dbReference>
<accession>A0A379APQ7</accession>
<dbReference type="PROSITE" id="PS51257">
    <property type="entry name" value="PROKAR_LIPOPROTEIN"/>
    <property type="match status" value="1"/>
</dbReference>
<organism evidence="2 3">
    <name type="scientific">Avibacterium avium</name>
    <name type="common">Pasteurella avium</name>
    <dbReference type="NCBI Taxonomy" id="751"/>
    <lineage>
        <taxon>Bacteria</taxon>
        <taxon>Pseudomonadati</taxon>
        <taxon>Pseudomonadota</taxon>
        <taxon>Gammaproteobacteria</taxon>
        <taxon>Pasteurellales</taxon>
        <taxon>Pasteurellaceae</taxon>
        <taxon>Avibacterium</taxon>
    </lineage>
</organism>
<sequence length="87" mass="9875">MKKFIVVISLLLSACSSVLNVTQSAKLANSCQTYFNILDENVATSTLPAETLQALQQDFAQYRKEFTKLSAEKQEQFCRARLARFQH</sequence>
<keyword evidence="3" id="KW-1185">Reference proteome</keyword>
<feature type="signal peptide" evidence="1">
    <location>
        <begin position="1"/>
        <end position="20"/>
    </location>
</feature>